<proteinExistence type="predicted"/>
<accession>A0AAU9PS28</accession>
<dbReference type="Proteomes" id="UP001157418">
    <property type="component" value="Unassembled WGS sequence"/>
</dbReference>
<protein>
    <submittedName>
        <fullName evidence="1">Uncharacterized protein</fullName>
    </submittedName>
</protein>
<reference evidence="1 2" key="1">
    <citation type="submission" date="2022-01" db="EMBL/GenBank/DDBJ databases">
        <authorList>
            <person name="Xiong W."/>
            <person name="Schranz E."/>
        </authorList>
    </citation>
    <scope>NUCLEOTIDE SEQUENCE [LARGE SCALE GENOMIC DNA]</scope>
</reference>
<name>A0AAU9PS28_9ASTR</name>
<keyword evidence="2" id="KW-1185">Reference proteome</keyword>
<comment type="caution">
    <text evidence="1">The sequence shown here is derived from an EMBL/GenBank/DDBJ whole genome shotgun (WGS) entry which is preliminary data.</text>
</comment>
<evidence type="ECO:0000313" key="2">
    <source>
        <dbReference type="Proteomes" id="UP001157418"/>
    </source>
</evidence>
<dbReference type="AlphaFoldDB" id="A0AAU9PS28"/>
<sequence>MVRWSDEVASEILWWNDPRKKTTAFGLFESTSSLSVVASRCLVRQSSGGLIAEREWRRKMYECRRTKKEGTEKDAMIRKFHHDGPYTYKDHHEFHDSSVIPTHLPWMLRFDQEHTPFAVLSPNPL</sequence>
<evidence type="ECO:0000313" key="1">
    <source>
        <dbReference type="EMBL" id="CAH1453218.1"/>
    </source>
</evidence>
<organism evidence="1 2">
    <name type="scientific">Lactuca virosa</name>
    <dbReference type="NCBI Taxonomy" id="75947"/>
    <lineage>
        <taxon>Eukaryota</taxon>
        <taxon>Viridiplantae</taxon>
        <taxon>Streptophyta</taxon>
        <taxon>Embryophyta</taxon>
        <taxon>Tracheophyta</taxon>
        <taxon>Spermatophyta</taxon>
        <taxon>Magnoliopsida</taxon>
        <taxon>eudicotyledons</taxon>
        <taxon>Gunneridae</taxon>
        <taxon>Pentapetalae</taxon>
        <taxon>asterids</taxon>
        <taxon>campanulids</taxon>
        <taxon>Asterales</taxon>
        <taxon>Asteraceae</taxon>
        <taxon>Cichorioideae</taxon>
        <taxon>Cichorieae</taxon>
        <taxon>Lactucinae</taxon>
        <taxon>Lactuca</taxon>
    </lineage>
</organism>
<gene>
    <name evidence="1" type="ORF">LVIROSA_LOCUS38481</name>
</gene>
<dbReference type="EMBL" id="CAKMRJ010005745">
    <property type="protein sequence ID" value="CAH1453218.1"/>
    <property type="molecule type" value="Genomic_DNA"/>
</dbReference>